<evidence type="ECO:0000313" key="3">
    <source>
        <dbReference type="Proteomes" id="UP000270094"/>
    </source>
</evidence>
<evidence type="ECO:0000313" key="2">
    <source>
        <dbReference type="EMBL" id="VDM70873.1"/>
    </source>
</evidence>
<accession>A0A3P7ISN6</accession>
<organism evidence="2 3">
    <name type="scientific">Strongylus vulgaris</name>
    <name type="common">Blood worm</name>
    <dbReference type="NCBI Taxonomy" id="40348"/>
    <lineage>
        <taxon>Eukaryota</taxon>
        <taxon>Metazoa</taxon>
        <taxon>Ecdysozoa</taxon>
        <taxon>Nematoda</taxon>
        <taxon>Chromadorea</taxon>
        <taxon>Rhabditida</taxon>
        <taxon>Rhabditina</taxon>
        <taxon>Rhabditomorpha</taxon>
        <taxon>Strongyloidea</taxon>
        <taxon>Strongylidae</taxon>
        <taxon>Strongylus</taxon>
    </lineage>
</organism>
<reference evidence="2 3" key="1">
    <citation type="submission" date="2018-11" db="EMBL/GenBank/DDBJ databases">
        <authorList>
            <consortium name="Pathogen Informatics"/>
        </authorList>
    </citation>
    <scope>NUCLEOTIDE SEQUENCE [LARGE SCALE GENOMIC DNA]</scope>
</reference>
<dbReference type="OrthoDB" id="5873462at2759"/>
<dbReference type="EMBL" id="UYYB01017934">
    <property type="protein sequence ID" value="VDM70873.1"/>
    <property type="molecule type" value="Genomic_DNA"/>
</dbReference>
<sequence length="176" mass="20126">MVHEIEALTASLISAQSEIDELRRARTPLSPEKSLIVEPSNKEELIRLQEEKDDALFALQQANQRISDLESEREDLTERAEAANAEARDMARHSKELREQVHELEAELATSRSNVGVANRGNSMFAEFAEERLKLEADMKSLYAKYEAVRKQNYQLSNELDEARLLALRRTRSEVS</sequence>
<name>A0A3P7ISN6_STRVU</name>
<evidence type="ECO:0000256" key="1">
    <source>
        <dbReference type="SAM" id="Coils"/>
    </source>
</evidence>
<gene>
    <name evidence="2" type="ORF">SVUK_LOCUS5871</name>
</gene>
<keyword evidence="1" id="KW-0175">Coiled coil</keyword>
<dbReference type="Proteomes" id="UP000270094">
    <property type="component" value="Unassembled WGS sequence"/>
</dbReference>
<feature type="coiled-coil region" evidence="1">
    <location>
        <begin position="5"/>
        <end position="166"/>
    </location>
</feature>
<protein>
    <submittedName>
        <fullName evidence="2">Uncharacterized protein</fullName>
    </submittedName>
</protein>
<proteinExistence type="predicted"/>
<dbReference type="AlphaFoldDB" id="A0A3P7ISN6"/>
<keyword evidence="3" id="KW-1185">Reference proteome</keyword>